<dbReference type="SUPFAM" id="SSF56529">
    <property type="entry name" value="FAH"/>
    <property type="match status" value="1"/>
</dbReference>
<dbReference type="Pfam" id="PF11010">
    <property type="entry name" value="DUF2848"/>
    <property type="match status" value="1"/>
</dbReference>
<dbReference type="GO" id="GO:0003824">
    <property type="term" value="F:catalytic activity"/>
    <property type="evidence" value="ECO:0007669"/>
    <property type="project" value="InterPro"/>
</dbReference>
<evidence type="ECO:0000313" key="1">
    <source>
        <dbReference type="EMBL" id="CUV47467.1"/>
    </source>
</evidence>
<name>A0A0S4WKV8_RALSL</name>
<protein>
    <submittedName>
        <fullName evidence="1">Uncharacterized protein</fullName>
    </submittedName>
</protein>
<dbReference type="InterPro" id="IPR021269">
    <property type="entry name" value="DUF2848"/>
</dbReference>
<proteinExistence type="predicted"/>
<gene>
    <name evidence="1" type="ORF">TO10_v1_970005</name>
</gene>
<dbReference type="InterPro" id="IPR036663">
    <property type="entry name" value="Fumarylacetoacetase_C_sf"/>
</dbReference>
<organism evidence="1">
    <name type="scientific">Ralstonia solanacearum</name>
    <name type="common">Pseudomonas solanacearum</name>
    <dbReference type="NCBI Taxonomy" id="305"/>
    <lineage>
        <taxon>Bacteria</taxon>
        <taxon>Pseudomonadati</taxon>
        <taxon>Pseudomonadota</taxon>
        <taxon>Betaproteobacteria</taxon>
        <taxon>Burkholderiales</taxon>
        <taxon>Burkholderiaceae</taxon>
        <taxon>Ralstonia</taxon>
        <taxon>Ralstonia solanacearum species complex</taxon>
    </lineage>
</organism>
<accession>A0A0S4WKV8</accession>
<dbReference type="EMBL" id="LN899827">
    <property type="protein sequence ID" value="CUV47467.1"/>
    <property type="molecule type" value="Genomic_DNA"/>
</dbReference>
<dbReference type="AlphaFoldDB" id="A0A0S4WKV8"/>
<reference evidence="1" key="1">
    <citation type="submission" date="2015-10" db="EMBL/GenBank/DDBJ databases">
        <authorList>
            <person name="Gilbert D.G."/>
        </authorList>
    </citation>
    <scope>NUCLEOTIDE SEQUENCE</scope>
    <source>
        <strain evidence="1">Phyl III-seqv23</strain>
    </source>
</reference>
<sequence>MMTTLEFREEGSTTRTMQLAANTLTIAGWTGRNPMAVQHHIDELAAIGIAPPEQTPTLYRVASALLTTAPVIETVGDSSSGEVEFCLFNLDGQLYVTVGSDHTDRALERHDIALSKQVCAKPVSHACWRLDEVESHWDQLMLRSFATTNGIERLYQEGAASELLHPRTLLSKIEAPFDHGHVLFGGTVPVKGAVGAADCFRAELHDPVLGRTLACTYRTKVL</sequence>